<gene>
    <name evidence="1" type="ORF">Cboi01_000431700</name>
</gene>
<organism evidence="1 2">
    <name type="scientific">Candida boidinii</name>
    <name type="common">Yeast</name>
    <dbReference type="NCBI Taxonomy" id="5477"/>
    <lineage>
        <taxon>Eukaryota</taxon>
        <taxon>Fungi</taxon>
        <taxon>Dikarya</taxon>
        <taxon>Ascomycota</taxon>
        <taxon>Saccharomycotina</taxon>
        <taxon>Pichiomycetes</taxon>
        <taxon>Pichiales</taxon>
        <taxon>Pichiaceae</taxon>
        <taxon>Ogataea</taxon>
        <taxon>Ogataea/Candida clade</taxon>
    </lineage>
</organism>
<keyword evidence="2" id="KW-1185">Reference proteome</keyword>
<reference evidence="1" key="1">
    <citation type="submission" date="2023-04" db="EMBL/GenBank/DDBJ databases">
        <title>Candida boidinii NBRC 1967.</title>
        <authorList>
            <person name="Ichikawa N."/>
            <person name="Sato H."/>
            <person name="Tonouchi N."/>
        </authorList>
    </citation>
    <scope>NUCLEOTIDE SEQUENCE</scope>
    <source>
        <strain evidence="1">NBRC 1967</strain>
    </source>
</reference>
<comment type="caution">
    <text evidence="1">The sequence shown here is derived from an EMBL/GenBank/DDBJ whole genome shotgun (WGS) entry which is preliminary data.</text>
</comment>
<protein>
    <submittedName>
        <fullName evidence="1">Unnamed protein product</fullName>
    </submittedName>
</protein>
<proteinExistence type="predicted"/>
<evidence type="ECO:0000313" key="2">
    <source>
        <dbReference type="Proteomes" id="UP001165101"/>
    </source>
</evidence>
<name>A0ACB5TW16_CANBO</name>
<accession>A0ACB5TW16</accession>
<evidence type="ECO:0000313" key="1">
    <source>
        <dbReference type="EMBL" id="GME96579.1"/>
    </source>
</evidence>
<sequence length="219" mass="25312">MNNNNSTTETYREEEFESPLGIKNLTISSSLSNNSTLLSKKSNSLRSNKSVKYQPQQQQQQPQSQPQPHQQLQQGEDQNNNISDADQLQFHQVDTQRQQLSKQFKMLNLGQQLNDDQELITEPVQQQAVQAEVSLQQQIIPQQTVKFTQQDQTYQQQIQQSQQVQQIQEIQPIQQIQQIQPIAQTQEQFQQLIQEPIIVNPPIQQLQYNSNTTTTTNST</sequence>
<dbReference type="Proteomes" id="UP001165101">
    <property type="component" value="Unassembled WGS sequence"/>
</dbReference>
<dbReference type="EMBL" id="BSXV01002732">
    <property type="protein sequence ID" value="GME96579.1"/>
    <property type="molecule type" value="Genomic_DNA"/>
</dbReference>